<sequence length="1070" mass="120182">MTSVLRFRKLCLTGPPKDENEKQAIEKPKVNGQTVGKHKKTRRLACVDSCCWFIGCVCTTWWVLLFLYHCMPADLAGLKGPEPPGVRLKNEGLTALHPVVLIPGMVTGGLELWEGRPCSQGLFRKRIWGGSFAEILKRPLCWLEHLSLDNETGLDPPGIRVRPVPGLVAADYFAPGYFVWAVLIENLAHIGYEGKNMYMATYDWRLSFQNTEIRDQSLSRLKVNIELMYVTNGNKKVVVVPHSMGVNYFIHFLKWVEAPPPMGGGGGPGWCAKYIKSVMNIGPAFLGIPKAVSSMFSAEGKEVAFLRSMDPGVLDSEVLGLKTMEHMMRLFRTWDSIISLLPKGGEPIWGDLDSSPEDAYECDFETKSYIQMNPRENNNSRNKDTSPRIQIKDRTKYGRIISFGKTASEQHSSKLDKVAPMELMQAISNATCGEVWTEYGKINRKNIQKLADNKAYTAETFIDLLRYVAPKTTQRAEAHLSHGIATDLDDPKYAHFKYWSNPLETKLPDAPDMEIYSMYGVGIPTERSYVYKLSPSDRCNSIPFRIDSSAEGRCLRGGIYYVDGDESVPVISAGFMCAKGWRGKTRFNPSGMATYIREYRHKPPSLLEGRGLESGHHVDIMGNFAWIEDVLRVAAGATGVEIGGDRIYSGVLKMSERSHTILILQDLHTKNILETGSQCDGLYFCDDASESMKTLTSDNDEVYREETHRSSDDEEKVEDGGSRRNVSSLSDALNLGIREPVYEVVEVSSSGMVSTRKISRRHLLKSSGLRPRDIRSVDPSLWLTNTMPSLLVRENAILLNLGSLRAIAMLESVFIFNYNRRAGKAFIDALLPRLNPKNMHGGPVMPFELEVVEAALHSRVQRFEDKLMDLEPRVQALLEVLPNRLTAGILEQLRISKQTLVELGSKAGALKQMLLDILEDSHEIRRLCIVGRNCILSRNDDLECSVPQEKQIAEEEEEEIEMLLENYLQRCESCHNQAERLLESAREMEDSISVNLSSRRLEVSRFELLLQVGTFCVAVGALVAGIFGMNLKSYLEEHVFAFWLTTGGIIFGAVVAFFLMYSYLRAKKIL</sequence>
<comment type="caution">
    <text evidence="1">The sequence shown here is derived from an EMBL/GenBank/DDBJ whole genome shotgun (WGS) entry which is preliminary data.</text>
</comment>
<accession>A0ACB9HDJ2</accession>
<evidence type="ECO:0000313" key="1">
    <source>
        <dbReference type="EMBL" id="KAI3793800.1"/>
    </source>
</evidence>
<gene>
    <name evidence="1" type="ORF">L1987_36422</name>
</gene>
<proteinExistence type="predicted"/>
<dbReference type="EMBL" id="CM042029">
    <property type="protein sequence ID" value="KAI3793800.1"/>
    <property type="molecule type" value="Genomic_DNA"/>
</dbReference>
<name>A0ACB9HDJ2_9ASTR</name>
<reference evidence="1 2" key="2">
    <citation type="journal article" date="2022" name="Mol. Ecol. Resour.">
        <title>The genomes of chicory, endive, great burdock and yacon provide insights into Asteraceae paleo-polyploidization history and plant inulin production.</title>
        <authorList>
            <person name="Fan W."/>
            <person name="Wang S."/>
            <person name="Wang H."/>
            <person name="Wang A."/>
            <person name="Jiang F."/>
            <person name="Liu H."/>
            <person name="Zhao H."/>
            <person name="Xu D."/>
            <person name="Zhang Y."/>
        </authorList>
    </citation>
    <scope>NUCLEOTIDE SEQUENCE [LARGE SCALE GENOMIC DNA]</scope>
    <source>
        <strain evidence="2">cv. Yunnan</strain>
        <tissue evidence="1">Leaves</tissue>
    </source>
</reference>
<reference evidence="2" key="1">
    <citation type="journal article" date="2022" name="Mol. Ecol. Resour.">
        <title>The genomes of chicory, endive, great burdock and yacon provide insights into Asteraceae palaeo-polyploidization history and plant inulin production.</title>
        <authorList>
            <person name="Fan W."/>
            <person name="Wang S."/>
            <person name="Wang H."/>
            <person name="Wang A."/>
            <person name="Jiang F."/>
            <person name="Liu H."/>
            <person name="Zhao H."/>
            <person name="Xu D."/>
            <person name="Zhang Y."/>
        </authorList>
    </citation>
    <scope>NUCLEOTIDE SEQUENCE [LARGE SCALE GENOMIC DNA]</scope>
    <source>
        <strain evidence="2">cv. Yunnan</strain>
    </source>
</reference>
<dbReference type="Proteomes" id="UP001056120">
    <property type="component" value="Linkage Group LG12"/>
</dbReference>
<organism evidence="1 2">
    <name type="scientific">Smallanthus sonchifolius</name>
    <dbReference type="NCBI Taxonomy" id="185202"/>
    <lineage>
        <taxon>Eukaryota</taxon>
        <taxon>Viridiplantae</taxon>
        <taxon>Streptophyta</taxon>
        <taxon>Embryophyta</taxon>
        <taxon>Tracheophyta</taxon>
        <taxon>Spermatophyta</taxon>
        <taxon>Magnoliopsida</taxon>
        <taxon>eudicotyledons</taxon>
        <taxon>Gunneridae</taxon>
        <taxon>Pentapetalae</taxon>
        <taxon>asterids</taxon>
        <taxon>campanulids</taxon>
        <taxon>Asterales</taxon>
        <taxon>Asteraceae</taxon>
        <taxon>Asteroideae</taxon>
        <taxon>Heliantheae alliance</taxon>
        <taxon>Millerieae</taxon>
        <taxon>Smallanthus</taxon>
    </lineage>
</organism>
<evidence type="ECO:0000313" key="2">
    <source>
        <dbReference type="Proteomes" id="UP001056120"/>
    </source>
</evidence>
<protein>
    <submittedName>
        <fullName evidence="1">Uncharacterized protein</fullName>
    </submittedName>
</protein>
<keyword evidence="2" id="KW-1185">Reference proteome</keyword>